<name>A0ABR2H1Y1_9EUKA</name>
<gene>
    <name evidence="1" type="ORF">M9Y10_031101</name>
</gene>
<evidence type="ECO:0000313" key="2">
    <source>
        <dbReference type="Proteomes" id="UP001470230"/>
    </source>
</evidence>
<proteinExistence type="predicted"/>
<accession>A0ABR2H1Y1</accession>
<evidence type="ECO:0000313" key="1">
    <source>
        <dbReference type="EMBL" id="KAK8840161.1"/>
    </source>
</evidence>
<reference evidence="1 2" key="1">
    <citation type="submission" date="2024-04" db="EMBL/GenBank/DDBJ databases">
        <title>Tritrichomonas musculus Genome.</title>
        <authorList>
            <person name="Alves-Ferreira E."/>
            <person name="Grigg M."/>
            <person name="Lorenzi H."/>
            <person name="Galac M."/>
        </authorList>
    </citation>
    <scope>NUCLEOTIDE SEQUENCE [LARGE SCALE GENOMIC DNA]</scope>
    <source>
        <strain evidence="1 2">EAF2021</strain>
    </source>
</reference>
<keyword evidence="2" id="KW-1185">Reference proteome</keyword>
<dbReference type="Proteomes" id="UP001470230">
    <property type="component" value="Unassembled WGS sequence"/>
</dbReference>
<sequence length="173" mass="20078">MADEKSKEKILFFIRYFHTPCLHDEMGSFVTSEGNLYQYDFKGLKKAISNKEFLGILNKMMSDPGIKPRKKCNKEEIIKAHEMAGKIDQNLEMRTISTANDFGIEKLCAVYENHLIILAIVGDSSNRIECDEAQEIFEILKKNDVYQWEIAGRILSYDSFYILNFSIPIYEKI</sequence>
<comment type="caution">
    <text evidence="1">The sequence shown here is derived from an EMBL/GenBank/DDBJ whole genome shotgun (WGS) entry which is preliminary data.</text>
</comment>
<dbReference type="EMBL" id="JAPFFF010000048">
    <property type="protein sequence ID" value="KAK8840161.1"/>
    <property type="molecule type" value="Genomic_DNA"/>
</dbReference>
<protein>
    <submittedName>
        <fullName evidence="1">Uncharacterized protein</fullName>
    </submittedName>
</protein>
<organism evidence="1 2">
    <name type="scientific">Tritrichomonas musculus</name>
    <dbReference type="NCBI Taxonomy" id="1915356"/>
    <lineage>
        <taxon>Eukaryota</taxon>
        <taxon>Metamonada</taxon>
        <taxon>Parabasalia</taxon>
        <taxon>Tritrichomonadida</taxon>
        <taxon>Tritrichomonadidae</taxon>
        <taxon>Tritrichomonas</taxon>
    </lineage>
</organism>